<name>A0A194PTA9_PAPXU</name>
<proteinExistence type="predicted"/>
<feature type="compositionally biased region" description="Low complexity" evidence="1">
    <location>
        <begin position="1"/>
        <end position="15"/>
    </location>
</feature>
<sequence length="137" mass="14695">MNTSSASARSSSKVTVRSRREPLRLSSLRLRGAGPAERRAGMPRTKLSSPTAAVFLRGRLLNLVGFEPSTRNETCGLLSDRVAPDTDGAHSAVAERQETATVVVIFSSPHSTLWTARDFPPPEHSVATLRKAALVSS</sequence>
<gene>
    <name evidence="2" type="ORF">RR46_11712</name>
</gene>
<organism evidence="2 3">
    <name type="scientific">Papilio xuthus</name>
    <name type="common">Asian swallowtail butterfly</name>
    <dbReference type="NCBI Taxonomy" id="66420"/>
    <lineage>
        <taxon>Eukaryota</taxon>
        <taxon>Metazoa</taxon>
        <taxon>Ecdysozoa</taxon>
        <taxon>Arthropoda</taxon>
        <taxon>Hexapoda</taxon>
        <taxon>Insecta</taxon>
        <taxon>Pterygota</taxon>
        <taxon>Neoptera</taxon>
        <taxon>Endopterygota</taxon>
        <taxon>Lepidoptera</taxon>
        <taxon>Glossata</taxon>
        <taxon>Ditrysia</taxon>
        <taxon>Papilionoidea</taxon>
        <taxon>Papilionidae</taxon>
        <taxon>Papilioninae</taxon>
        <taxon>Papilio</taxon>
    </lineage>
</organism>
<evidence type="ECO:0000256" key="1">
    <source>
        <dbReference type="SAM" id="MobiDB-lite"/>
    </source>
</evidence>
<protein>
    <submittedName>
        <fullName evidence="2">Uncharacterized protein</fullName>
    </submittedName>
</protein>
<dbReference type="EMBL" id="KQ459595">
    <property type="protein sequence ID" value="KPI95999.1"/>
    <property type="molecule type" value="Genomic_DNA"/>
</dbReference>
<dbReference type="AlphaFoldDB" id="A0A194PTA9"/>
<accession>A0A194PTA9</accession>
<keyword evidence="3" id="KW-1185">Reference proteome</keyword>
<dbReference type="Proteomes" id="UP000053268">
    <property type="component" value="Unassembled WGS sequence"/>
</dbReference>
<feature type="region of interest" description="Disordered" evidence="1">
    <location>
        <begin position="1"/>
        <end position="47"/>
    </location>
</feature>
<reference evidence="2 3" key="1">
    <citation type="journal article" date="2015" name="Nat. Commun.">
        <title>Outbred genome sequencing and CRISPR/Cas9 gene editing in butterflies.</title>
        <authorList>
            <person name="Li X."/>
            <person name="Fan D."/>
            <person name="Zhang W."/>
            <person name="Liu G."/>
            <person name="Zhang L."/>
            <person name="Zhao L."/>
            <person name="Fang X."/>
            <person name="Chen L."/>
            <person name="Dong Y."/>
            <person name="Chen Y."/>
            <person name="Ding Y."/>
            <person name="Zhao R."/>
            <person name="Feng M."/>
            <person name="Zhu Y."/>
            <person name="Feng Y."/>
            <person name="Jiang X."/>
            <person name="Zhu D."/>
            <person name="Xiang H."/>
            <person name="Feng X."/>
            <person name="Li S."/>
            <person name="Wang J."/>
            <person name="Zhang G."/>
            <person name="Kronforst M.R."/>
            <person name="Wang W."/>
        </authorList>
    </citation>
    <scope>NUCLEOTIDE SEQUENCE [LARGE SCALE GENOMIC DNA]</scope>
    <source>
        <strain evidence="2">Ya'a_city_454_Px</strain>
        <tissue evidence="2">Whole body</tissue>
    </source>
</reference>
<evidence type="ECO:0000313" key="3">
    <source>
        <dbReference type="Proteomes" id="UP000053268"/>
    </source>
</evidence>
<evidence type="ECO:0000313" key="2">
    <source>
        <dbReference type="EMBL" id="KPI95999.1"/>
    </source>
</evidence>